<feature type="region of interest" description="Disordered" evidence="1">
    <location>
        <begin position="59"/>
        <end position="101"/>
    </location>
</feature>
<evidence type="ECO:0000313" key="2">
    <source>
        <dbReference type="EMBL" id="GID15391.1"/>
    </source>
</evidence>
<accession>A0A8J3JBL3</accession>
<dbReference type="Proteomes" id="UP000612808">
    <property type="component" value="Unassembled WGS sequence"/>
</dbReference>
<evidence type="ECO:0000313" key="3">
    <source>
        <dbReference type="Proteomes" id="UP000612808"/>
    </source>
</evidence>
<feature type="compositionally biased region" description="Polar residues" evidence="1">
    <location>
        <begin position="91"/>
        <end position="101"/>
    </location>
</feature>
<name>A0A8J3JBL3_9ACTN</name>
<evidence type="ECO:0000256" key="1">
    <source>
        <dbReference type="SAM" id="MobiDB-lite"/>
    </source>
</evidence>
<protein>
    <submittedName>
        <fullName evidence="2">Uncharacterized protein</fullName>
    </submittedName>
</protein>
<dbReference type="EMBL" id="BOMB01000041">
    <property type="protein sequence ID" value="GID15391.1"/>
    <property type="molecule type" value="Genomic_DNA"/>
</dbReference>
<dbReference type="AlphaFoldDB" id="A0A8J3JBL3"/>
<sequence length="101" mass="10357">MLDRTRDVADQARRIAGAVGYMTKAATGDEIGRAVHAAAAGQTVMDLAVQRKLLAAARRAPGSVTPPDVGLTGGRPRCWHSSAPGVPTARSPASCTSPKPP</sequence>
<reference evidence="2" key="1">
    <citation type="submission" date="2021-01" db="EMBL/GenBank/DDBJ databases">
        <title>Whole genome shotgun sequence of Actinocatenispora rupis NBRC 107355.</title>
        <authorList>
            <person name="Komaki H."/>
            <person name="Tamura T."/>
        </authorList>
    </citation>
    <scope>NUCLEOTIDE SEQUENCE</scope>
    <source>
        <strain evidence="2">NBRC 107355</strain>
    </source>
</reference>
<proteinExistence type="predicted"/>
<comment type="caution">
    <text evidence="2">The sequence shown here is derived from an EMBL/GenBank/DDBJ whole genome shotgun (WGS) entry which is preliminary data.</text>
</comment>
<organism evidence="2 3">
    <name type="scientific">Actinocatenispora rupis</name>
    <dbReference type="NCBI Taxonomy" id="519421"/>
    <lineage>
        <taxon>Bacteria</taxon>
        <taxon>Bacillati</taxon>
        <taxon>Actinomycetota</taxon>
        <taxon>Actinomycetes</taxon>
        <taxon>Micromonosporales</taxon>
        <taxon>Micromonosporaceae</taxon>
        <taxon>Actinocatenispora</taxon>
    </lineage>
</organism>
<keyword evidence="3" id="KW-1185">Reference proteome</keyword>
<gene>
    <name evidence="2" type="ORF">Aru02nite_62800</name>
</gene>